<comment type="caution">
    <text evidence="2">The sequence shown here is derived from an EMBL/GenBank/DDBJ whole genome shotgun (WGS) entry which is preliminary data.</text>
</comment>
<evidence type="ECO:0000313" key="2">
    <source>
        <dbReference type="EMBL" id="KPA79336.1"/>
    </source>
</evidence>
<protein>
    <submittedName>
        <fullName evidence="2">Uncharacterized protein</fullName>
    </submittedName>
</protein>
<dbReference type="AlphaFoldDB" id="A0A0M9FZY4"/>
<gene>
    <name evidence="2" type="ORF">ABB37_05786</name>
</gene>
<organism evidence="2 3">
    <name type="scientific">Leptomonas pyrrhocoris</name>
    <name type="common">Firebug parasite</name>
    <dbReference type="NCBI Taxonomy" id="157538"/>
    <lineage>
        <taxon>Eukaryota</taxon>
        <taxon>Discoba</taxon>
        <taxon>Euglenozoa</taxon>
        <taxon>Kinetoplastea</taxon>
        <taxon>Metakinetoplastina</taxon>
        <taxon>Trypanosomatida</taxon>
        <taxon>Trypanosomatidae</taxon>
        <taxon>Leishmaniinae</taxon>
        <taxon>Leptomonas</taxon>
    </lineage>
</organism>
<reference evidence="2 3" key="1">
    <citation type="submission" date="2015-07" db="EMBL/GenBank/DDBJ databases">
        <title>High-quality genome of monoxenous trypanosomatid Leptomonas pyrrhocoris.</title>
        <authorList>
            <person name="Flegontov P."/>
            <person name="Butenko A."/>
            <person name="Firsov S."/>
            <person name="Vlcek C."/>
            <person name="Logacheva M.D."/>
            <person name="Field M."/>
            <person name="Filatov D."/>
            <person name="Flegontova O."/>
            <person name="Gerasimov E."/>
            <person name="Jackson A.P."/>
            <person name="Kelly S."/>
            <person name="Opperdoes F."/>
            <person name="O'Reilly A."/>
            <person name="Votypka J."/>
            <person name="Yurchenko V."/>
            <person name="Lukes J."/>
        </authorList>
    </citation>
    <scope>NUCLEOTIDE SEQUENCE [LARGE SCALE GENOMIC DNA]</scope>
    <source>
        <strain evidence="2">H10</strain>
    </source>
</reference>
<keyword evidence="1" id="KW-1133">Transmembrane helix</keyword>
<keyword evidence="3" id="KW-1185">Reference proteome</keyword>
<dbReference type="RefSeq" id="XP_015657775.1">
    <property type="nucleotide sequence ID" value="XM_015803950.1"/>
</dbReference>
<keyword evidence="1" id="KW-0472">Membrane</keyword>
<proteinExistence type="predicted"/>
<evidence type="ECO:0000313" key="3">
    <source>
        <dbReference type="Proteomes" id="UP000037923"/>
    </source>
</evidence>
<dbReference type="VEuPathDB" id="TriTrypDB:LpyrH10_11_2510"/>
<feature type="transmembrane region" description="Helical" evidence="1">
    <location>
        <begin position="100"/>
        <end position="121"/>
    </location>
</feature>
<dbReference type="EMBL" id="LGTL01000011">
    <property type="protein sequence ID" value="KPA79336.1"/>
    <property type="molecule type" value="Genomic_DNA"/>
</dbReference>
<dbReference type="GeneID" id="26906076"/>
<name>A0A0M9FZY4_LEPPY</name>
<evidence type="ECO:0000256" key="1">
    <source>
        <dbReference type="SAM" id="Phobius"/>
    </source>
</evidence>
<keyword evidence="1" id="KW-0812">Transmembrane</keyword>
<dbReference type="Proteomes" id="UP000037923">
    <property type="component" value="Unassembled WGS sequence"/>
</dbReference>
<accession>A0A0M9FZY4</accession>
<feature type="transmembrane region" description="Helical" evidence="1">
    <location>
        <begin position="27"/>
        <end position="44"/>
    </location>
</feature>
<sequence length="127" mass="14765">MFRCLSEKRYEAAAWRERKLSTSFYHFFYYYCHCVCIALFPLRISSSQIYSQKHQKMGLVGCHGRCSHLHFSSNYFPSLLWCYVALCSSVLLSLPYHVGIAIYVVCCSLLPLSPSFFSSVCRVPKRH</sequence>